<evidence type="ECO:0000256" key="6">
    <source>
        <dbReference type="SAM" id="MobiDB-lite"/>
    </source>
</evidence>
<dbReference type="Pfam" id="PF04130">
    <property type="entry name" value="GCP_C_terminal"/>
    <property type="match status" value="1"/>
</dbReference>
<organism evidence="10 11">
    <name type="scientific">Clathrospora elynae</name>
    <dbReference type="NCBI Taxonomy" id="706981"/>
    <lineage>
        <taxon>Eukaryota</taxon>
        <taxon>Fungi</taxon>
        <taxon>Dikarya</taxon>
        <taxon>Ascomycota</taxon>
        <taxon>Pezizomycotina</taxon>
        <taxon>Dothideomycetes</taxon>
        <taxon>Pleosporomycetidae</taxon>
        <taxon>Pleosporales</taxon>
        <taxon>Diademaceae</taxon>
        <taxon>Clathrospora</taxon>
    </lineage>
</organism>
<dbReference type="InterPro" id="IPR042241">
    <property type="entry name" value="GCP_C_sf"/>
</dbReference>
<dbReference type="InterPro" id="IPR040457">
    <property type="entry name" value="GCP_C"/>
</dbReference>
<dbReference type="InterPro" id="IPR059169">
    <property type="entry name" value="GCP5_N_ext"/>
</dbReference>
<evidence type="ECO:0000259" key="9">
    <source>
        <dbReference type="Pfam" id="PF17681"/>
    </source>
</evidence>
<dbReference type="OrthoDB" id="66546at2759"/>
<dbReference type="Proteomes" id="UP000800038">
    <property type="component" value="Unassembled WGS sequence"/>
</dbReference>
<dbReference type="Gene3D" id="1.20.120.1900">
    <property type="entry name" value="Gamma-tubulin complex, C-terminal domain"/>
    <property type="match status" value="1"/>
</dbReference>
<dbReference type="InterPro" id="IPR041470">
    <property type="entry name" value="GCP_N"/>
</dbReference>
<feature type="domain" description="Gamma-Tubulin ring complex non-core subunit mod21 N-terminal" evidence="8">
    <location>
        <begin position="67"/>
        <end position="154"/>
    </location>
</feature>
<feature type="region of interest" description="Disordered" evidence="6">
    <location>
        <begin position="144"/>
        <end position="187"/>
    </location>
</feature>
<dbReference type="PANTHER" id="PTHR19302">
    <property type="entry name" value="GAMMA TUBULIN COMPLEX PROTEIN"/>
    <property type="match status" value="1"/>
</dbReference>
<dbReference type="GO" id="GO:0000278">
    <property type="term" value="P:mitotic cell cycle"/>
    <property type="evidence" value="ECO:0007669"/>
    <property type="project" value="TreeGrafter"/>
</dbReference>
<evidence type="ECO:0000313" key="10">
    <source>
        <dbReference type="EMBL" id="KAF1943983.1"/>
    </source>
</evidence>
<evidence type="ECO:0000256" key="2">
    <source>
        <dbReference type="ARBA" id="ARBA00022490"/>
    </source>
</evidence>
<keyword evidence="3 5" id="KW-0493">Microtubule</keyword>
<dbReference type="GO" id="GO:0051011">
    <property type="term" value="F:microtubule minus-end binding"/>
    <property type="evidence" value="ECO:0007669"/>
    <property type="project" value="TreeGrafter"/>
</dbReference>
<evidence type="ECO:0000256" key="4">
    <source>
        <dbReference type="ARBA" id="ARBA00023212"/>
    </source>
</evidence>
<dbReference type="GO" id="GO:0043015">
    <property type="term" value="F:gamma-tubulin binding"/>
    <property type="evidence" value="ECO:0007669"/>
    <property type="project" value="InterPro"/>
</dbReference>
<feature type="compositionally biased region" description="Basic and acidic residues" evidence="6">
    <location>
        <begin position="803"/>
        <end position="812"/>
    </location>
</feature>
<dbReference type="GO" id="GO:0005874">
    <property type="term" value="C:microtubule"/>
    <property type="evidence" value="ECO:0007669"/>
    <property type="project" value="UniProtKB-KW"/>
</dbReference>
<accession>A0A6A5SUS8</accession>
<dbReference type="GO" id="GO:0031122">
    <property type="term" value="P:cytoplasmic microtubule organization"/>
    <property type="evidence" value="ECO:0007669"/>
    <property type="project" value="TreeGrafter"/>
</dbReference>
<protein>
    <recommendedName>
        <fullName evidence="5">Spindle pole body component</fullName>
    </recommendedName>
</protein>
<evidence type="ECO:0000313" key="11">
    <source>
        <dbReference type="Proteomes" id="UP000800038"/>
    </source>
</evidence>
<dbReference type="InterPro" id="IPR007259">
    <property type="entry name" value="GCP"/>
</dbReference>
<feature type="domain" description="Gamma tubulin complex component protein N-terminal" evidence="9">
    <location>
        <begin position="222"/>
        <end position="534"/>
    </location>
</feature>
<keyword evidence="4 5" id="KW-0206">Cytoskeleton</keyword>
<reference evidence="10" key="1">
    <citation type="journal article" date="2020" name="Stud. Mycol.">
        <title>101 Dothideomycetes genomes: a test case for predicting lifestyles and emergence of pathogens.</title>
        <authorList>
            <person name="Haridas S."/>
            <person name="Albert R."/>
            <person name="Binder M."/>
            <person name="Bloem J."/>
            <person name="Labutti K."/>
            <person name="Salamov A."/>
            <person name="Andreopoulos B."/>
            <person name="Baker S."/>
            <person name="Barry K."/>
            <person name="Bills G."/>
            <person name="Bluhm B."/>
            <person name="Cannon C."/>
            <person name="Castanera R."/>
            <person name="Culley D."/>
            <person name="Daum C."/>
            <person name="Ezra D."/>
            <person name="Gonzalez J."/>
            <person name="Henrissat B."/>
            <person name="Kuo A."/>
            <person name="Liang C."/>
            <person name="Lipzen A."/>
            <person name="Lutzoni F."/>
            <person name="Magnuson J."/>
            <person name="Mondo S."/>
            <person name="Nolan M."/>
            <person name="Ohm R."/>
            <person name="Pangilinan J."/>
            <person name="Park H.-J."/>
            <person name="Ramirez L."/>
            <person name="Alfaro M."/>
            <person name="Sun H."/>
            <person name="Tritt A."/>
            <person name="Yoshinaga Y."/>
            <person name="Zwiers L.-H."/>
            <person name="Turgeon B."/>
            <person name="Goodwin S."/>
            <person name="Spatafora J."/>
            <person name="Crous P."/>
            <person name="Grigoriev I."/>
        </authorList>
    </citation>
    <scope>NUCLEOTIDE SEQUENCE</scope>
    <source>
        <strain evidence="10">CBS 161.51</strain>
    </source>
</reference>
<dbReference type="AlphaFoldDB" id="A0A6A5SUS8"/>
<comment type="subcellular location">
    <subcellularLocation>
        <location evidence="5">Cytoplasm</location>
        <location evidence="5">Cytoskeleton</location>
        <location evidence="5">Microtubule organizing center</location>
    </subcellularLocation>
</comment>
<dbReference type="InterPro" id="IPR032797">
    <property type="entry name" value="Mod21_N"/>
</dbReference>
<comment type="similarity">
    <text evidence="1 5">Belongs to the TUBGCP family.</text>
</comment>
<dbReference type="EMBL" id="ML976020">
    <property type="protein sequence ID" value="KAF1943983.1"/>
    <property type="molecule type" value="Genomic_DNA"/>
</dbReference>
<feature type="domain" description="Gamma tubulin complex component C-terminal" evidence="7">
    <location>
        <begin position="549"/>
        <end position="865"/>
    </location>
</feature>
<dbReference type="GO" id="GO:0000930">
    <property type="term" value="C:gamma-tubulin complex"/>
    <property type="evidence" value="ECO:0007669"/>
    <property type="project" value="UniProtKB-ARBA"/>
</dbReference>
<name>A0A6A5SUS8_9PLEO</name>
<proteinExistence type="inferred from homology"/>
<keyword evidence="2 5" id="KW-0963">Cytoplasm</keyword>
<dbReference type="GO" id="GO:0051321">
    <property type="term" value="P:meiotic cell cycle"/>
    <property type="evidence" value="ECO:0007669"/>
    <property type="project" value="TreeGrafter"/>
</dbReference>
<dbReference type="GO" id="GO:0051225">
    <property type="term" value="P:spindle assembly"/>
    <property type="evidence" value="ECO:0007669"/>
    <property type="project" value="TreeGrafter"/>
</dbReference>
<gene>
    <name evidence="10" type="ORF">EJ02DRAFT_372526</name>
</gene>
<evidence type="ECO:0000256" key="5">
    <source>
        <dbReference type="RuleBase" id="RU363050"/>
    </source>
</evidence>
<dbReference type="GO" id="GO:0000922">
    <property type="term" value="C:spindle pole"/>
    <property type="evidence" value="ECO:0007669"/>
    <property type="project" value="InterPro"/>
</dbReference>
<keyword evidence="11" id="KW-1185">Reference proteome</keyword>
<dbReference type="GO" id="GO:0007020">
    <property type="term" value="P:microtubule nucleation"/>
    <property type="evidence" value="ECO:0007669"/>
    <property type="project" value="InterPro"/>
</dbReference>
<evidence type="ECO:0000259" key="8">
    <source>
        <dbReference type="Pfam" id="PF14609"/>
    </source>
</evidence>
<sequence>MAQNAKISGLTDELIHTILKFEPAANKQAYKHAKEIASRGLRGHQYARTNQFDVTARFSGLDEKFRVKSRDDLADALQTRLQKLEGYTNKFKPDLLSLLLLLADRPLENTQVEALELLRSASPPPPLTWSEILQEDPYSDDDIWKDIDYAGDSSGDEKTPKKRGKLQSPPSTNFDDDDTYDPESCVTSPDRHLVTKLEEVQFWKSIADENDADVDITELQAIRETLFMLAGLRTSLYQADKQQHNIRLNFKYSLNHARNATVEHLLSQFLGIGKGVERLRQWSKKASASPLIQTFEAAVRKRLLHYDHSLSTLQQRYLIPDAIISVSLLELLNDIQTLSTPILRLARVVADIEPQLLINPFSHLEALFEQTTLAQMTLEDNIFKYMSEIFFECLQTYLKPIRQWMEAGELGSDDETFFVFASDTSSDSASLWHDRYVLRRDGQSNLRSPSFLQPAAKKIFNTGKSVVFLKELGIYDTDSHALAREPHLDHETVCGAGDNVPLSPFPELFQAAFETWIRSKYSVASTVLRQHIFDQGGLIRTLVIFETLYLGKNGAVFEEFATAIFERMDAGQRGWNDRYVLTELARGVFGTILPASDAEKVVVRSSRAKAPGTSVKGLAAISIDYAIPWSIQNIIQRSSIPIYQDIFTFLMQIYRVKHLLQRVRPTRDQSTHRLQFQLFYKLQHRLTWFADIIRSYLTETVIFFTTQDMGAVIEKAEDIDEMSQIHIKYVVKLQERALLSKDVKPIYKAVIEMLDLGVLFAETVAADSKDGAAQSKIKKKPARRKSTIAILAEDDVSDEDEDAKSGGEDASKAAKRSTQRSPKEVLQMVDREFGRLLPFITAGLRSVGRVGAEPLWEQLADRLEWEGKKDRV</sequence>
<evidence type="ECO:0000256" key="3">
    <source>
        <dbReference type="ARBA" id="ARBA00022701"/>
    </source>
</evidence>
<dbReference type="Pfam" id="PF14609">
    <property type="entry name" value="GCP5-Mod21_N"/>
    <property type="match status" value="1"/>
</dbReference>
<dbReference type="Pfam" id="PF17681">
    <property type="entry name" value="GCP_N_terminal"/>
    <property type="match status" value="1"/>
</dbReference>
<dbReference type="CDD" id="cd22572">
    <property type="entry name" value="GCP5_NTD"/>
    <property type="match status" value="1"/>
</dbReference>
<dbReference type="PANTHER" id="PTHR19302:SF33">
    <property type="entry name" value="GAMMA-TUBULIN COMPLEX COMPONENT 5"/>
    <property type="match status" value="1"/>
</dbReference>
<dbReference type="GO" id="GO:0005816">
    <property type="term" value="C:spindle pole body"/>
    <property type="evidence" value="ECO:0007669"/>
    <property type="project" value="UniProtKB-ARBA"/>
</dbReference>
<feature type="region of interest" description="Disordered" evidence="6">
    <location>
        <begin position="797"/>
        <end position="825"/>
    </location>
</feature>
<evidence type="ECO:0000259" key="7">
    <source>
        <dbReference type="Pfam" id="PF04130"/>
    </source>
</evidence>
<evidence type="ECO:0000256" key="1">
    <source>
        <dbReference type="ARBA" id="ARBA00010337"/>
    </source>
</evidence>